<dbReference type="PANTHER" id="PTHR24305:SF232">
    <property type="entry name" value="P450, PUTATIVE (EUROFUNG)-RELATED"/>
    <property type="match status" value="1"/>
</dbReference>
<accession>A0A5C5G7B8</accession>
<evidence type="ECO:0000313" key="8">
    <source>
        <dbReference type="EMBL" id="TNY24419.1"/>
    </source>
</evidence>
<keyword evidence="3 5" id="KW-0479">Metal-binding</keyword>
<evidence type="ECO:0000256" key="6">
    <source>
        <dbReference type="RuleBase" id="RU000461"/>
    </source>
</evidence>
<dbReference type="AlphaFoldDB" id="A0A5C5G7B8"/>
<dbReference type="GO" id="GO:0020037">
    <property type="term" value="F:heme binding"/>
    <property type="evidence" value="ECO:0007669"/>
    <property type="project" value="InterPro"/>
</dbReference>
<evidence type="ECO:0000256" key="5">
    <source>
        <dbReference type="PIRSR" id="PIRSR602401-1"/>
    </source>
</evidence>
<keyword evidence="7" id="KW-1133">Transmembrane helix</keyword>
<dbReference type="GO" id="GO:0016705">
    <property type="term" value="F:oxidoreductase activity, acting on paired donors, with incorporation or reduction of molecular oxygen"/>
    <property type="evidence" value="ECO:0007669"/>
    <property type="project" value="InterPro"/>
</dbReference>
<dbReference type="InterPro" id="IPR050121">
    <property type="entry name" value="Cytochrome_P450_monoxygenase"/>
</dbReference>
<dbReference type="PRINTS" id="PR00463">
    <property type="entry name" value="EP450I"/>
</dbReference>
<keyword evidence="7" id="KW-0472">Membrane</keyword>
<evidence type="ECO:0000313" key="9">
    <source>
        <dbReference type="Proteomes" id="UP000311382"/>
    </source>
</evidence>
<dbReference type="GO" id="GO:0004497">
    <property type="term" value="F:monooxygenase activity"/>
    <property type="evidence" value="ECO:0007669"/>
    <property type="project" value="UniProtKB-KW"/>
</dbReference>
<dbReference type="EMBL" id="SOZI01000003">
    <property type="protein sequence ID" value="TNY24419.1"/>
    <property type="molecule type" value="Genomic_DNA"/>
</dbReference>
<keyword evidence="6" id="KW-0503">Monooxygenase</keyword>
<reference evidence="8 9" key="1">
    <citation type="submission" date="2019-03" db="EMBL/GenBank/DDBJ databases">
        <title>Rhodosporidium diobovatum UCD-FST 08-225 genome sequencing, assembly, and annotation.</title>
        <authorList>
            <person name="Fakankun I.U."/>
            <person name="Fristensky B."/>
            <person name="Levin D.B."/>
        </authorList>
    </citation>
    <scope>NUCLEOTIDE SEQUENCE [LARGE SCALE GENOMIC DNA]</scope>
    <source>
        <strain evidence="8 9">UCD-FST 08-225</strain>
    </source>
</reference>
<dbReference type="InterPro" id="IPR036396">
    <property type="entry name" value="Cyt_P450_sf"/>
</dbReference>
<keyword evidence="6" id="KW-0560">Oxidoreductase</keyword>
<dbReference type="Proteomes" id="UP000311382">
    <property type="component" value="Unassembled WGS sequence"/>
</dbReference>
<dbReference type="InterPro" id="IPR002401">
    <property type="entry name" value="Cyt_P450_E_grp-I"/>
</dbReference>
<dbReference type="OrthoDB" id="1470350at2759"/>
<dbReference type="InterPro" id="IPR001128">
    <property type="entry name" value="Cyt_P450"/>
</dbReference>
<sequence length="535" mass="58775">MTSSWLDLLRPSGPLDVALLVVGSLAASLLTYVAWSYFLHPLAGTPGPLRAQLGIGGWATWRAAKRDFGWQLAALHDKYGSFVRIGRNEVSVVAPAAVSDLYKYGGQVKDKSRFYQFFKVTKPSLLATLAHDDHTLARRGVSPAFSMHLLVGLEEFVDACFEDLCTRLESQISQSGGKATINLGDLLQFLAMDVVGELAFGRSFGLVKAGYDTDAFLPMLDAYTASSCLSGTQPWARRVLHWWLTRRIGSSGNAALGKKASEAVARRLDELKQAEATGDTDSIRRDILSKLIAAKNPDGSPFTVDQVKVQANSILGAGSDTTSITFRALLAYIVRDESVYRKVMDEIEQALEEGIISFPISHGAGSKLAYLQACLKETLRLHPAVPWVLPRVVPKGGAVIAGRFLPGGVYAGMSPFVFHRRTEAYGADAAVFRPERWLEASDEEKKVLERNLLTFGAGNRVCVGKNVALMELTKLAPSLLYRFRVSFTPRTPTSPHQLPGRSVDGKVDDAEPWFCESQWFAHQREFFCDVEERVV</sequence>
<dbReference type="PANTHER" id="PTHR24305">
    <property type="entry name" value="CYTOCHROME P450"/>
    <property type="match status" value="1"/>
</dbReference>
<dbReference type="Gene3D" id="1.10.630.10">
    <property type="entry name" value="Cytochrome P450"/>
    <property type="match status" value="1"/>
</dbReference>
<dbReference type="STRING" id="5288.A0A5C5G7B8"/>
<evidence type="ECO:0000256" key="4">
    <source>
        <dbReference type="ARBA" id="ARBA00023004"/>
    </source>
</evidence>
<dbReference type="SUPFAM" id="SSF48264">
    <property type="entry name" value="Cytochrome P450"/>
    <property type="match status" value="1"/>
</dbReference>
<dbReference type="Pfam" id="PF00067">
    <property type="entry name" value="p450"/>
    <property type="match status" value="1"/>
</dbReference>
<comment type="caution">
    <text evidence="8">The sequence shown here is derived from an EMBL/GenBank/DDBJ whole genome shotgun (WGS) entry which is preliminary data.</text>
</comment>
<keyword evidence="4 5" id="KW-0408">Iron</keyword>
<keyword evidence="5 6" id="KW-0349">Heme</keyword>
<gene>
    <name evidence="8" type="ORF">DMC30DRAFT_410360</name>
</gene>
<keyword evidence="7" id="KW-0812">Transmembrane</keyword>
<feature type="transmembrane region" description="Helical" evidence="7">
    <location>
        <begin position="17"/>
        <end position="38"/>
    </location>
</feature>
<evidence type="ECO:0000256" key="3">
    <source>
        <dbReference type="ARBA" id="ARBA00022723"/>
    </source>
</evidence>
<evidence type="ECO:0000256" key="7">
    <source>
        <dbReference type="SAM" id="Phobius"/>
    </source>
</evidence>
<feature type="binding site" description="axial binding residue" evidence="5">
    <location>
        <position position="462"/>
    </location>
    <ligand>
        <name>heme</name>
        <dbReference type="ChEBI" id="CHEBI:30413"/>
    </ligand>
    <ligandPart>
        <name>Fe</name>
        <dbReference type="ChEBI" id="CHEBI:18248"/>
    </ligandPart>
</feature>
<evidence type="ECO:0000256" key="2">
    <source>
        <dbReference type="ARBA" id="ARBA00010617"/>
    </source>
</evidence>
<dbReference type="CDD" id="cd11060">
    <property type="entry name" value="CYP57A1-like"/>
    <property type="match status" value="1"/>
</dbReference>
<name>A0A5C5G7B8_9BASI</name>
<keyword evidence="9" id="KW-1185">Reference proteome</keyword>
<dbReference type="PROSITE" id="PS00086">
    <property type="entry name" value="CYTOCHROME_P450"/>
    <property type="match status" value="1"/>
</dbReference>
<dbReference type="InterPro" id="IPR017972">
    <property type="entry name" value="Cyt_P450_CS"/>
</dbReference>
<dbReference type="PRINTS" id="PR00385">
    <property type="entry name" value="P450"/>
</dbReference>
<organism evidence="8 9">
    <name type="scientific">Rhodotorula diobovata</name>
    <dbReference type="NCBI Taxonomy" id="5288"/>
    <lineage>
        <taxon>Eukaryota</taxon>
        <taxon>Fungi</taxon>
        <taxon>Dikarya</taxon>
        <taxon>Basidiomycota</taxon>
        <taxon>Pucciniomycotina</taxon>
        <taxon>Microbotryomycetes</taxon>
        <taxon>Sporidiobolales</taxon>
        <taxon>Sporidiobolaceae</taxon>
        <taxon>Rhodotorula</taxon>
    </lineage>
</organism>
<proteinExistence type="inferred from homology"/>
<comment type="similarity">
    <text evidence="2 6">Belongs to the cytochrome P450 family.</text>
</comment>
<evidence type="ECO:0000256" key="1">
    <source>
        <dbReference type="ARBA" id="ARBA00001971"/>
    </source>
</evidence>
<protein>
    <submittedName>
        <fullName evidence="8">Cytochrome P450 oxidoreductase</fullName>
    </submittedName>
</protein>
<dbReference type="GO" id="GO:0005506">
    <property type="term" value="F:iron ion binding"/>
    <property type="evidence" value="ECO:0007669"/>
    <property type="project" value="InterPro"/>
</dbReference>
<comment type="cofactor">
    <cofactor evidence="1 5">
        <name>heme</name>
        <dbReference type="ChEBI" id="CHEBI:30413"/>
    </cofactor>
</comment>